<evidence type="ECO:0000313" key="2">
    <source>
        <dbReference type="Proteomes" id="UP000000289"/>
    </source>
</evidence>
<dbReference type="Proteomes" id="UP000000289">
    <property type="component" value="Chromosome"/>
</dbReference>
<proteinExistence type="predicted"/>
<dbReference type="eggNOG" id="COG4972">
    <property type="taxonomic scope" value="Bacteria"/>
</dbReference>
<evidence type="ECO:0000313" key="1">
    <source>
        <dbReference type="EMBL" id="CCC32150.1"/>
    </source>
</evidence>
<accession>A0A0K0HEX2</accession>
<dbReference type="EMBL" id="FR877557">
    <property type="protein sequence ID" value="CCC32150.1"/>
    <property type="molecule type" value="Genomic_DNA"/>
</dbReference>
<sequence length="259" mass="29357">MAFKTWQIGLHIQQQEALAVAIVRGASGWSLQRWWRLPLMNVSTAEGGIPDLQPLADVLRPWSRELPLRHRIHLSFPAHRTLQRAFPHPPMRLREREQAVWLSQTVARELDMDPDLLRFDFQDDALSPAFSVTAAQSKDISTLLMLAPMINVRIAAVTPDASALQRLLTFLPPGRQCLAWRDERQWLWATRYAWGRKSTREAATLHDLAAMLSVMPEHIALCAEGEFDPWCAVTVRQPPVPSDGHRFAIAIGLAMGEIR</sequence>
<name>A0A0K0HEX2_SALBC</name>
<reference evidence="1 2" key="1">
    <citation type="journal article" date="2011" name="PLoS Pathog.">
        <title>Salmonella bongori provides insights into the evolution of the Salmonellae.</title>
        <authorList>
            <person name="Fookes M."/>
            <person name="Schroeder G.N."/>
            <person name="Langridge G.C."/>
            <person name="Blondel C.J."/>
            <person name="Mammina C."/>
            <person name="Connor T.R."/>
            <person name="Seth-Smith H."/>
            <person name="Vernikos G.S."/>
            <person name="Robinson K.S."/>
            <person name="Sanders M."/>
            <person name="Petty N.K."/>
            <person name="Kingsley R.A."/>
            <person name="Baumler A.J."/>
            <person name="Nuccio S.P."/>
            <person name="Contreras I."/>
            <person name="Santiviago C.A."/>
            <person name="Maskell D."/>
            <person name="Barrow P."/>
            <person name="Humphrey T."/>
            <person name="Nastasi A."/>
            <person name="Roberts M."/>
            <person name="Frankel G."/>
            <person name="Parkhill J."/>
            <person name="Dougan G."/>
            <person name="Thomson N.R."/>
        </authorList>
    </citation>
    <scope>NUCLEOTIDE SEQUENCE [LARGE SCALE GENOMIC DNA]</scope>
    <source>
        <strain evidence="2">ATCC 43975 / DSM 13772 / NCTC 12419</strain>
    </source>
</reference>
<organism evidence="1 2">
    <name type="scientific">Salmonella bongori (strain ATCC 43975 / DSM 13772 / NCTC 12419)</name>
    <dbReference type="NCBI Taxonomy" id="218493"/>
    <lineage>
        <taxon>Bacteria</taxon>
        <taxon>Pseudomonadati</taxon>
        <taxon>Pseudomonadota</taxon>
        <taxon>Gammaproteobacteria</taxon>
        <taxon>Enterobacterales</taxon>
        <taxon>Enterobacteriaceae</taxon>
        <taxon>Salmonella</taxon>
    </lineage>
</organism>
<dbReference type="KEGG" id="sbg:SBG_3097"/>
<protein>
    <recommendedName>
        <fullName evidence="3">DNA utilization protein HofM</fullName>
    </recommendedName>
</protein>
<gene>
    <name evidence="1" type="primary">yrfD</name>
    <name evidence="1" type="ordered locus">SBG_3097</name>
</gene>
<dbReference type="AlphaFoldDB" id="A0A0K0HEX2"/>
<evidence type="ECO:0008006" key="3">
    <source>
        <dbReference type="Google" id="ProtNLM"/>
    </source>
</evidence>
<dbReference type="RefSeq" id="WP_000874756.1">
    <property type="nucleotide sequence ID" value="NC_015761.1"/>
</dbReference>
<dbReference type="GeneID" id="44982126"/>